<reference evidence="1 2" key="2">
    <citation type="submission" date="2018-09" db="EMBL/GenBank/DDBJ databases">
        <title>Giant CbK-like Caulobacter bacteriophages have genetically divergent genomes.</title>
        <authorList>
            <person name="Wilson K."/>
            <person name="Ely B."/>
        </authorList>
    </citation>
    <scope>NUCLEOTIDE SEQUENCE [LARGE SCALE GENOMIC DNA]</scope>
</reference>
<keyword evidence="2" id="KW-1185">Reference proteome</keyword>
<dbReference type="Proteomes" id="UP000259421">
    <property type="component" value="Segment"/>
</dbReference>
<organism evidence="1 2">
    <name type="scientific">Caulobacter phage CcrBL9</name>
    <dbReference type="NCBI Taxonomy" id="2283270"/>
    <lineage>
        <taxon>Viruses</taxon>
        <taxon>Duplodnaviria</taxon>
        <taxon>Heunggongvirae</taxon>
        <taxon>Uroviricota</taxon>
        <taxon>Caudoviricetes</taxon>
        <taxon>Jeanschmidtviridae</taxon>
        <taxon>Bertelyvirus</taxon>
        <taxon>Bertelyvirus BL9</taxon>
    </lineage>
</organism>
<gene>
    <name evidence="1" type="ORF">CcrBL9_gp362</name>
</gene>
<protein>
    <submittedName>
        <fullName evidence="1">Uncharacterized protein</fullName>
    </submittedName>
</protein>
<accession>A0A385ECH6</accession>
<dbReference type="EMBL" id="MH588546">
    <property type="protein sequence ID" value="AXQ69386.1"/>
    <property type="molecule type" value="Genomic_DNA"/>
</dbReference>
<name>A0A385ECH6_9CAUD</name>
<reference evidence="2" key="1">
    <citation type="submission" date="2018-07" db="EMBL/GenBank/DDBJ databases">
        <title>Giant CbK-like Caulobacter bacteriophages have genetically divergent genomes.</title>
        <authorList>
            <person name="Wilson K.M."/>
            <person name="Ely B."/>
        </authorList>
    </citation>
    <scope>NUCLEOTIDE SEQUENCE [LARGE SCALE GENOMIC DNA]</scope>
</reference>
<proteinExistence type="predicted"/>
<evidence type="ECO:0000313" key="2">
    <source>
        <dbReference type="Proteomes" id="UP000259421"/>
    </source>
</evidence>
<evidence type="ECO:0000313" key="1">
    <source>
        <dbReference type="EMBL" id="AXQ69386.1"/>
    </source>
</evidence>
<sequence>MDDAKTVQTVLEVARRLAAQGMEPWPSIAPKLTGAYEEPQFVFTVGKAELRIDEAIHLVHPPTEANVVILCEIEKVHRARG</sequence>